<keyword evidence="5" id="KW-1185">Reference proteome</keyword>
<dbReference type="Proteomes" id="UP001295740">
    <property type="component" value="Unassembled WGS sequence"/>
</dbReference>
<feature type="coiled-coil region" evidence="1">
    <location>
        <begin position="159"/>
        <end position="186"/>
    </location>
</feature>
<name>A0AAI8YH85_9PEZI</name>
<dbReference type="Pfam" id="PF26633">
    <property type="entry name" value="DUF8206"/>
    <property type="match status" value="1"/>
</dbReference>
<evidence type="ECO:0000259" key="3">
    <source>
        <dbReference type="Pfam" id="PF26633"/>
    </source>
</evidence>
<evidence type="ECO:0000313" key="4">
    <source>
        <dbReference type="EMBL" id="CAJ2504651.1"/>
    </source>
</evidence>
<keyword evidence="1" id="KW-0175">Coiled coil</keyword>
<accession>A0AAI8YH85</accession>
<dbReference type="PANTHER" id="PTHR32046:SF11">
    <property type="entry name" value="IMMUNE-ASSOCIATED NUCLEOTIDE-BINDING PROTEIN 10-LIKE"/>
    <property type="match status" value="1"/>
</dbReference>
<dbReference type="InterPro" id="IPR058519">
    <property type="entry name" value="DUF8206"/>
</dbReference>
<feature type="region of interest" description="Disordered" evidence="2">
    <location>
        <begin position="263"/>
        <end position="288"/>
    </location>
</feature>
<sequence>MKGIAGVRRPVYQSLCHDPCDLQDVDEDTIGHHNLVYCAAFNLAIHCTECSHHWQEHMHIRYSQSEEVVQATDQDVQQKIDASQSDIHLRESGINSLETQIKEIEAELGQVREAACQFGLFLKNHSITPYNDAMIAYLDEMIKEERQVVQHAHTRKLAVPENEQRLANLEESKRAYQERINILETHMKADNNVRLLDEQGVDDLVNKLYNLKYWGKTLQGMRAMLDWSKTNGHREHQHRPKPNGVWQAMASFASKLMPRFRKRTADEANGSAANPPPRQSRRLNPSMN</sequence>
<comment type="caution">
    <text evidence="4">The sequence shown here is derived from an EMBL/GenBank/DDBJ whole genome shotgun (WGS) entry which is preliminary data.</text>
</comment>
<evidence type="ECO:0000256" key="2">
    <source>
        <dbReference type="SAM" id="MobiDB-lite"/>
    </source>
</evidence>
<proteinExistence type="predicted"/>
<dbReference type="PANTHER" id="PTHR32046">
    <property type="entry name" value="G DOMAIN-CONTAINING PROTEIN"/>
    <property type="match status" value="1"/>
</dbReference>
<dbReference type="EMBL" id="CAUWAG010000007">
    <property type="protein sequence ID" value="CAJ2504651.1"/>
    <property type="molecule type" value="Genomic_DNA"/>
</dbReference>
<protein>
    <submittedName>
        <fullName evidence="4">Uu.00g120450.m01.CDS01</fullName>
    </submittedName>
</protein>
<organism evidence="4 5">
    <name type="scientific">Anthostomella pinea</name>
    <dbReference type="NCBI Taxonomy" id="933095"/>
    <lineage>
        <taxon>Eukaryota</taxon>
        <taxon>Fungi</taxon>
        <taxon>Dikarya</taxon>
        <taxon>Ascomycota</taxon>
        <taxon>Pezizomycotina</taxon>
        <taxon>Sordariomycetes</taxon>
        <taxon>Xylariomycetidae</taxon>
        <taxon>Xylariales</taxon>
        <taxon>Xylariaceae</taxon>
        <taxon>Anthostomella</taxon>
    </lineage>
</organism>
<feature type="domain" description="DUF8206" evidence="3">
    <location>
        <begin position="6"/>
        <end position="62"/>
    </location>
</feature>
<gene>
    <name evidence="4" type="ORF">KHLLAP_LOCUS5119</name>
</gene>
<evidence type="ECO:0000313" key="5">
    <source>
        <dbReference type="Proteomes" id="UP001295740"/>
    </source>
</evidence>
<reference evidence="4" key="1">
    <citation type="submission" date="2023-10" db="EMBL/GenBank/DDBJ databases">
        <authorList>
            <person name="Hackl T."/>
        </authorList>
    </citation>
    <scope>NUCLEOTIDE SEQUENCE</scope>
</reference>
<dbReference type="AlphaFoldDB" id="A0AAI8YH85"/>
<evidence type="ECO:0000256" key="1">
    <source>
        <dbReference type="SAM" id="Coils"/>
    </source>
</evidence>